<dbReference type="OrthoDB" id="8774933at2"/>
<organism evidence="1 2">
    <name type="scientific">Lentzea fradiae</name>
    <dbReference type="NCBI Taxonomy" id="200378"/>
    <lineage>
        <taxon>Bacteria</taxon>
        <taxon>Bacillati</taxon>
        <taxon>Actinomycetota</taxon>
        <taxon>Actinomycetes</taxon>
        <taxon>Pseudonocardiales</taxon>
        <taxon>Pseudonocardiaceae</taxon>
        <taxon>Lentzea</taxon>
    </lineage>
</organism>
<dbReference type="Proteomes" id="UP000199623">
    <property type="component" value="Unassembled WGS sequence"/>
</dbReference>
<protein>
    <submittedName>
        <fullName evidence="1">Uncharacterized protein</fullName>
    </submittedName>
</protein>
<proteinExistence type="predicted"/>
<dbReference type="STRING" id="200378.SAMN05216553_101525"/>
<evidence type="ECO:0000313" key="1">
    <source>
        <dbReference type="EMBL" id="SDF41516.1"/>
    </source>
</evidence>
<accession>A0A1G7KWQ3</accession>
<dbReference type="EMBL" id="FNCC01000001">
    <property type="protein sequence ID" value="SDF41516.1"/>
    <property type="molecule type" value="Genomic_DNA"/>
</dbReference>
<sequence length="257" mass="28749">MPVNEQVLAVAERMTGLPWPRDDERLDWEVDGFTGWSGFLAHVLPLTGMSPFGRPADRRWGVRDRAPAGLARALGADDAAWWRYGDHAIVLTGAAVHVVPLPWLTGPDPGEHAHRSPLIAAFLSGDARRVLGAVWTVFRTRDPEVLTPLVKALPAIEKATDLDLGGALASNNDNLDHVLGRIRLFREGTCLCTAYLSHLFYDPEKEGRHVLVVGTVPNDRQWVPDRLCECRDCGRRFQVEQGEHHYTWWKWTALTTP</sequence>
<gene>
    <name evidence="1" type="ORF">SAMN05216553_101525</name>
</gene>
<dbReference type="RefSeq" id="WP_090045062.1">
    <property type="nucleotide sequence ID" value="NZ_FNCC01000001.1"/>
</dbReference>
<dbReference type="AlphaFoldDB" id="A0A1G7KWQ3"/>
<keyword evidence="2" id="KW-1185">Reference proteome</keyword>
<evidence type="ECO:0000313" key="2">
    <source>
        <dbReference type="Proteomes" id="UP000199623"/>
    </source>
</evidence>
<reference evidence="2" key="1">
    <citation type="submission" date="2016-10" db="EMBL/GenBank/DDBJ databases">
        <authorList>
            <person name="Varghese N."/>
            <person name="Submissions S."/>
        </authorList>
    </citation>
    <scope>NUCLEOTIDE SEQUENCE [LARGE SCALE GENOMIC DNA]</scope>
    <source>
        <strain evidence="2">CGMCC 4.3506</strain>
    </source>
</reference>
<name>A0A1G7KWQ3_9PSEU</name>